<keyword evidence="1" id="KW-0732">Signal</keyword>
<organism evidence="2 3">
    <name type="scientific">Halobacillus salinarum</name>
    <dbReference type="NCBI Taxonomy" id="2932257"/>
    <lineage>
        <taxon>Bacteria</taxon>
        <taxon>Bacillati</taxon>
        <taxon>Bacillota</taxon>
        <taxon>Bacilli</taxon>
        <taxon>Bacillales</taxon>
        <taxon>Bacillaceae</taxon>
        <taxon>Halobacillus</taxon>
    </lineage>
</organism>
<reference evidence="2 3" key="1">
    <citation type="submission" date="2022-04" db="EMBL/GenBank/DDBJ databases">
        <title>Halobacillus sp. isolated from saltern.</title>
        <authorList>
            <person name="Won M."/>
            <person name="Lee C.-M."/>
            <person name="Woen H.-Y."/>
            <person name="Kwon S.-W."/>
        </authorList>
    </citation>
    <scope>NUCLEOTIDE SEQUENCE [LARGE SCALE GENOMIC DNA]</scope>
    <source>
        <strain evidence="2 3">SSBR10-3</strain>
    </source>
</reference>
<protein>
    <recommendedName>
        <fullName evidence="4">Lipoprotein</fullName>
    </recommendedName>
</protein>
<evidence type="ECO:0000256" key="1">
    <source>
        <dbReference type="SAM" id="SignalP"/>
    </source>
</evidence>
<feature type="chain" id="PRO_5045582491" description="Lipoprotein" evidence="1">
    <location>
        <begin position="22"/>
        <end position="211"/>
    </location>
</feature>
<gene>
    <name evidence="2" type="ORF">MUN89_07710</name>
</gene>
<dbReference type="Proteomes" id="UP000831787">
    <property type="component" value="Chromosome"/>
</dbReference>
<proteinExistence type="predicted"/>
<sequence>MKWFTTLVVVMLLLAACTNQGSSESKQKNAGASSQEVSASILKVKPANLSEREKTLVNQMGNDHQTFYTVDGEVKEGDVLVTSVQVYKKGEKGEEVMSSVGSGEEKKFNKALHSFQIQLEKKAAYVTIGSPNGYARGSTTIPGDIGSFLFEQPGEEIKLIKGKPIYLAYLIGTSKNTLTTPLHEDLTTLPKSVKDAEFALVFILELKDEES</sequence>
<name>A0ABY4EMW6_9BACI</name>
<evidence type="ECO:0008006" key="4">
    <source>
        <dbReference type="Google" id="ProtNLM"/>
    </source>
</evidence>
<evidence type="ECO:0000313" key="2">
    <source>
        <dbReference type="EMBL" id="UOQ45805.1"/>
    </source>
</evidence>
<feature type="signal peptide" evidence="1">
    <location>
        <begin position="1"/>
        <end position="21"/>
    </location>
</feature>
<evidence type="ECO:0000313" key="3">
    <source>
        <dbReference type="Proteomes" id="UP000831787"/>
    </source>
</evidence>
<dbReference type="PROSITE" id="PS51257">
    <property type="entry name" value="PROKAR_LIPOPROTEIN"/>
    <property type="match status" value="1"/>
</dbReference>
<keyword evidence="3" id="KW-1185">Reference proteome</keyword>
<accession>A0ABY4EMW6</accession>
<dbReference type="RefSeq" id="WP_244712679.1">
    <property type="nucleotide sequence ID" value="NZ_CP095073.1"/>
</dbReference>
<dbReference type="EMBL" id="CP095073">
    <property type="protein sequence ID" value="UOQ45805.1"/>
    <property type="molecule type" value="Genomic_DNA"/>
</dbReference>